<dbReference type="RefSeq" id="WP_193811185.1">
    <property type="nucleotide sequence ID" value="NZ_CP040442.1"/>
</dbReference>
<dbReference type="PANTHER" id="PTHR38442">
    <property type="entry name" value="INNER MEMBRANE PROTEIN-RELATED"/>
    <property type="match status" value="1"/>
</dbReference>
<evidence type="ECO:0000313" key="2">
    <source>
        <dbReference type="EMBL" id="QOW11017.1"/>
    </source>
</evidence>
<organism evidence="2 3">
    <name type="scientific">Kaistella flava</name>
    <name type="common">ex Peng et al. 2021</name>
    <dbReference type="NCBI Taxonomy" id="2038776"/>
    <lineage>
        <taxon>Bacteria</taxon>
        <taxon>Pseudomonadati</taxon>
        <taxon>Bacteroidota</taxon>
        <taxon>Flavobacteriia</taxon>
        <taxon>Flavobacteriales</taxon>
        <taxon>Weeksellaceae</taxon>
        <taxon>Chryseobacterium group</taxon>
        <taxon>Kaistella</taxon>
    </lineage>
</organism>
<evidence type="ECO:0000256" key="1">
    <source>
        <dbReference type="SAM" id="Phobius"/>
    </source>
</evidence>
<feature type="transmembrane region" description="Helical" evidence="1">
    <location>
        <begin position="15"/>
        <end position="34"/>
    </location>
</feature>
<dbReference type="KEGG" id="kfa:Q73A0000_11925"/>
<dbReference type="Proteomes" id="UP000594195">
    <property type="component" value="Chromosome"/>
</dbReference>
<protein>
    <submittedName>
        <fullName evidence="2">DUF445 domain-containing protein</fullName>
    </submittedName>
</protein>
<dbReference type="EMBL" id="CP040442">
    <property type="protein sequence ID" value="QOW11017.1"/>
    <property type="molecule type" value="Genomic_DNA"/>
</dbReference>
<reference evidence="2 3" key="1">
    <citation type="submission" date="2019-05" db="EMBL/GenBank/DDBJ databases">
        <title>Chryseobacterium sp. isolated from King George Island, maritime Antarctica.</title>
        <authorList>
            <person name="Peng X."/>
        </authorList>
    </citation>
    <scope>NUCLEOTIDE SEQUENCE [LARGE SCALE GENOMIC DNA]</scope>
    <source>
        <strain evidence="2 3">7-3A</strain>
    </source>
</reference>
<dbReference type="InterPro" id="IPR007383">
    <property type="entry name" value="DUF445"/>
</dbReference>
<name>A0A7M2Y9R9_9FLAO</name>
<feature type="transmembrane region" description="Helical" evidence="1">
    <location>
        <begin position="393"/>
        <end position="413"/>
    </location>
</feature>
<dbReference type="AlphaFoldDB" id="A0A7M2Y9R9"/>
<keyword evidence="1" id="KW-0472">Membrane</keyword>
<sequence>MNDIEKKIQLRKYKMFATGLFVLMAIVFVVMTILEKKNDAHWIGYIRAFSEAAMVGALADWFAVTALFNYPLGIKIPHTNLIENSKERIGDNLGNFVVDNFLSPQNIRPYIQKIKISNFVGEWLSKERNQGNLIKEVSNIILDILNKLDDTEVVNFIGRKAKEMSDDLKINEIIGNGLEYVLDKKDHQRFITNLSKQIKEYVLNNQEMVKERVKSESYFLIPKFVDNNIADKITNGLSKYFEEVELDENHSLRKEITQKLYEFSKEIKTEEKWVEEFRNIKNDFLKEEKIQQYSTDIWNSIKKSLSKELEEENSALKNYIKKNLTELSQNLQTDEKFQNKIDGWVRATAYKYILKNTHQFGALISSTVGNWEGKELSAKLELEVGKDLQFIRVNGTIVGGLVGLIIYTVANFFI</sequence>
<proteinExistence type="predicted"/>
<accession>A0A7M2Y9R9</accession>
<keyword evidence="3" id="KW-1185">Reference proteome</keyword>
<dbReference type="PANTHER" id="PTHR38442:SF1">
    <property type="entry name" value="INNER MEMBRANE PROTEIN"/>
    <property type="match status" value="1"/>
</dbReference>
<feature type="transmembrane region" description="Helical" evidence="1">
    <location>
        <begin position="46"/>
        <end position="68"/>
    </location>
</feature>
<keyword evidence="1" id="KW-0812">Transmembrane</keyword>
<evidence type="ECO:0000313" key="3">
    <source>
        <dbReference type="Proteomes" id="UP000594195"/>
    </source>
</evidence>
<keyword evidence="1" id="KW-1133">Transmembrane helix</keyword>
<gene>
    <name evidence="2" type="ORF">Q73A0000_11925</name>
</gene>
<dbReference type="GO" id="GO:0005886">
    <property type="term" value="C:plasma membrane"/>
    <property type="evidence" value="ECO:0007669"/>
    <property type="project" value="TreeGrafter"/>
</dbReference>
<dbReference type="Pfam" id="PF04286">
    <property type="entry name" value="DUF445"/>
    <property type="match status" value="1"/>
</dbReference>